<dbReference type="PIRSF" id="PIRSF002741">
    <property type="entry name" value="MppA"/>
    <property type="match status" value="1"/>
</dbReference>
<evidence type="ECO:0000313" key="4">
    <source>
        <dbReference type="Proteomes" id="UP001316184"/>
    </source>
</evidence>
<dbReference type="CDD" id="cd08512">
    <property type="entry name" value="PBP2_NikA_DppA_OppA_like_7"/>
    <property type="match status" value="1"/>
</dbReference>
<dbReference type="InterPro" id="IPR000914">
    <property type="entry name" value="SBP_5_dom"/>
</dbReference>
<dbReference type="PROSITE" id="PS51257">
    <property type="entry name" value="PROKAR_LIPOPROTEIN"/>
    <property type="match status" value="1"/>
</dbReference>
<dbReference type="Pfam" id="PF00496">
    <property type="entry name" value="SBP_bac_5"/>
    <property type="match status" value="1"/>
</dbReference>
<keyword evidence="1" id="KW-0732">Signal</keyword>
<dbReference type="EMBL" id="CP102173">
    <property type="protein sequence ID" value="UUP13236.1"/>
    <property type="molecule type" value="Genomic_DNA"/>
</dbReference>
<dbReference type="PANTHER" id="PTHR30290">
    <property type="entry name" value="PERIPLASMIC BINDING COMPONENT OF ABC TRANSPORTER"/>
    <property type="match status" value="1"/>
</dbReference>
<organism evidence="3 4">
    <name type="scientific">Aeromicrobium wangtongii</name>
    <dbReference type="NCBI Taxonomy" id="2969247"/>
    <lineage>
        <taxon>Bacteria</taxon>
        <taxon>Bacillati</taxon>
        <taxon>Actinomycetota</taxon>
        <taxon>Actinomycetes</taxon>
        <taxon>Propionibacteriales</taxon>
        <taxon>Nocardioidaceae</taxon>
        <taxon>Aeromicrobium</taxon>
    </lineage>
</organism>
<dbReference type="Gene3D" id="3.40.190.10">
    <property type="entry name" value="Periplasmic binding protein-like II"/>
    <property type="match status" value="1"/>
</dbReference>
<dbReference type="Gene3D" id="3.90.76.10">
    <property type="entry name" value="Dipeptide-binding Protein, Domain 1"/>
    <property type="match status" value="1"/>
</dbReference>
<evidence type="ECO:0000256" key="1">
    <source>
        <dbReference type="SAM" id="SignalP"/>
    </source>
</evidence>
<dbReference type="InterPro" id="IPR039424">
    <property type="entry name" value="SBP_5"/>
</dbReference>
<gene>
    <name evidence="3" type="ORF">NQV15_15480</name>
</gene>
<accession>A0ABY5M807</accession>
<protein>
    <submittedName>
        <fullName evidence="3">ABC transporter substrate-binding protein</fullName>
    </submittedName>
</protein>
<feature type="chain" id="PRO_5045936274" evidence="1">
    <location>
        <begin position="29"/>
        <end position="536"/>
    </location>
</feature>
<dbReference type="Proteomes" id="UP001316184">
    <property type="component" value="Chromosome"/>
</dbReference>
<dbReference type="Gene3D" id="3.10.105.10">
    <property type="entry name" value="Dipeptide-binding Protein, Domain 3"/>
    <property type="match status" value="1"/>
</dbReference>
<proteinExistence type="predicted"/>
<evidence type="ECO:0000259" key="2">
    <source>
        <dbReference type="Pfam" id="PF00496"/>
    </source>
</evidence>
<reference evidence="3 4" key="1">
    <citation type="submission" date="2022-08" db="EMBL/GenBank/DDBJ databases">
        <title>novel species in genus Aeromicrobium.</title>
        <authorList>
            <person name="Ye L."/>
        </authorList>
    </citation>
    <scope>NUCLEOTIDE SEQUENCE [LARGE SCALE GENOMIC DNA]</scope>
    <source>
        <strain evidence="4">zg-Y1379</strain>
    </source>
</reference>
<feature type="signal peptide" evidence="1">
    <location>
        <begin position="1"/>
        <end position="28"/>
    </location>
</feature>
<name>A0ABY5M807_9ACTN</name>
<evidence type="ECO:0000313" key="3">
    <source>
        <dbReference type="EMBL" id="UUP13236.1"/>
    </source>
</evidence>
<dbReference type="RefSeq" id="WP_232400526.1">
    <property type="nucleotide sequence ID" value="NZ_CP102173.1"/>
</dbReference>
<dbReference type="InterPro" id="IPR030678">
    <property type="entry name" value="Peptide/Ni-bd"/>
</dbReference>
<feature type="domain" description="Solute-binding protein family 5" evidence="2">
    <location>
        <begin position="90"/>
        <end position="454"/>
    </location>
</feature>
<keyword evidence="4" id="KW-1185">Reference proteome</keyword>
<sequence length="536" mass="57421">MRRGTLRRLGIAATAVAILAAAGCSSNAGSDSSGSGSKTLTVAWTTTPSQLDPNVFTGLTWVYATDAFLATLVEYDTSVPEDQIVGVDDLKPSLAESWEVNEAGTQYTIKLRQGVKSPAGNEMTADDVVYSFERMYSNPASLQAGVLLATANVDVDKPVEKVDDYTIHYNLTAPSALAMSVLAYPIVGILDSTEVKKHATEDDKWAGAWLAQNSAGFGPYQVDTLKPDTELRLKRNPNYFDKTPYFENIVMKAVPDGSSRAQLLISGEADIASEPPIDQLKKIEDSTSANVSEQADSNRHNLSISTKNEILAKPEVRRALSHAIDREAIVGAIYQGYAAPALSPISSTLAADQPAMGEYDVALAKKELAAAGYADGFDMELSYATERPGPYAENLARLIQTDLKKVGVNVSLKAVPSAADFEEGVSKQKYESYLYSDRPSQPDAGFSLFLYSYSKSALNKSGFANAELDDLVIKALKLPTGDERTGVLASALDVLAEQEPIISLVEVPDLAGISAGLKGFRALPSGGTMFEELSRK</sequence>
<dbReference type="SUPFAM" id="SSF53850">
    <property type="entry name" value="Periplasmic binding protein-like II"/>
    <property type="match status" value="1"/>
</dbReference>